<protein>
    <submittedName>
        <fullName evidence="3">Helix-turn-helix transcriptional regulator</fullName>
    </submittedName>
</protein>
<dbReference type="InterPro" id="IPR001387">
    <property type="entry name" value="Cro/C1-type_HTH"/>
</dbReference>
<dbReference type="Proteomes" id="UP000887023">
    <property type="component" value="Chromosome"/>
</dbReference>
<sequence length="103" mass="11303">MPGRGEQDESAPRIGKSRSEAVARRIREQLAGRRISASTVARQIGMTQTAISRRLVGRTDMTIDEIEAICRAAGISFEYAVLGRGEPDGPESVRHQGLEPRTR</sequence>
<proteinExistence type="predicted"/>
<feature type="compositionally biased region" description="Basic and acidic residues" evidence="1">
    <location>
        <begin position="85"/>
        <end position="103"/>
    </location>
</feature>
<organism evidence="3 4">
    <name type="scientific">Skermania pinensis</name>
    <dbReference type="NCBI Taxonomy" id="39122"/>
    <lineage>
        <taxon>Bacteria</taxon>
        <taxon>Bacillati</taxon>
        <taxon>Actinomycetota</taxon>
        <taxon>Actinomycetes</taxon>
        <taxon>Mycobacteriales</taxon>
        <taxon>Gordoniaceae</taxon>
        <taxon>Skermania</taxon>
    </lineage>
</organism>
<evidence type="ECO:0000313" key="3">
    <source>
        <dbReference type="EMBL" id="QXQ15697.1"/>
    </source>
</evidence>
<keyword evidence="4" id="KW-1185">Reference proteome</keyword>
<reference evidence="3" key="1">
    <citation type="submission" date="2021-07" db="EMBL/GenBank/DDBJ databases">
        <title>Candidatus Kaistella beijingensis sp. nov. isolated from a municipal wastewater treatment plant is involved in sludge foaming.</title>
        <authorList>
            <person name="Song Y."/>
            <person name="Liu S.-J."/>
        </authorList>
    </citation>
    <scope>NUCLEOTIDE SEQUENCE</scope>
    <source>
        <strain evidence="3">DSM 43998</strain>
    </source>
</reference>
<evidence type="ECO:0000313" key="4">
    <source>
        <dbReference type="Proteomes" id="UP000887023"/>
    </source>
</evidence>
<feature type="region of interest" description="Disordered" evidence="1">
    <location>
        <begin position="83"/>
        <end position="103"/>
    </location>
</feature>
<feature type="region of interest" description="Disordered" evidence="1">
    <location>
        <begin position="1"/>
        <end position="21"/>
    </location>
</feature>
<dbReference type="Pfam" id="PF13443">
    <property type="entry name" value="HTH_26"/>
    <property type="match status" value="1"/>
</dbReference>
<evidence type="ECO:0000256" key="1">
    <source>
        <dbReference type="SAM" id="MobiDB-lite"/>
    </source>
</evidence>
<gene>
    <name evidence="3" type="ORF">KV203_05720</name>
</gene>
<dbReference type="EMBL" id="CP079105">
    <property type="protein sequence ID" value="QXQ15697.1"/>
    <property type="molecule type" value="Genomic_DNA"/>
</dbReference>
<name>A0ABX8SD44_9ACTN</name>
<feature type="domain" description="HTH cro/C1-type" evidence="2">
    <location>
        <begin position="26"/>
        <end position="80"/>
    </location>
</feature>
<evidence type="ECO:0000259" key="2">
    <source>
        <dbReference type="PROSITE" id="PS50943"/>
    </source>
</evidence>
<accession>A0ABX8SD44</accession>
<dbReference type="SMART" id="SM00530">
    <property type="entry name" value="HTH_XRE"/>
    <property type="match status" value="1"/>
</dbReference>
<dbReference type="PROSITE" id="PS50943">
    <property type="entry name" value="HTH_CROC1"/>
    <property type="match status" value="1"/>
</dbReference>
<dbReference type="CDD" id="cd00093">
    <property type="entry name" value="HTH_XRE"/>
    <property type="match status" value="1"/>
</dbReference>